<dbReference type="InterPro" id="IPR042188">
    <property type="entry name" value="MmgE/PrpD_sf_2"/>
</dbReference>
<evidence type="ECO:0000313" key="5">
    <source>
        <dbReference type="EMBL" id="ABG63896.1"/>
    </source>
</evidence>
<dbReference type="EMBL" id="CP000390">
    <property type="protein sequence ID" value="ABG63896.1"/>
    <property type="molecule type" value="Genomic_DNA"/>
</dbReference>
<reference evidence="5" key="1">
    <citation type="submission" date="2006-06" db="EMBL/GenBank/DDBJ databases">
        <title>Complete sequence of chromosome of Chelativorans sp. BNC1.</title>
        <authorList>
            <consortium name="US DOE Joint Genome Institute"/>
            <person name="Copeland A."/>
            <person name="Lucas S."/>
            <person name="Lapidus A."/>
            <person name="Barry K."/>
            <person name="Detter J.C."/>
            <person name="Glavina del Rio T."/>
            <person name="Hammon N."/>
            <person name="Israni S."/>
            <person name="Dalin E."/>
            <person name="Tice H."/>
            <person name="Pitluck S."/>
            <person name="Chertkov O."/>
            <person name="Brettin T."/>
            <person name="Bruce D."/>
            <person name="Han C."/>
            <person name="Tapia R."/>
            <person name="Gilna P."/>
            <person name="Schmutz J."/>
            <person name="Larimer F."/>
            <person name="Land M."/>
            <person name="Hauser L."/>
            <person name="Kyrpides N."/>
            <person name="Mikhailova N."/>
            <person name="Richardson P."/>
        </authorList>
    </citation>
    <scope>NUCLEOTIDE SEQUENCE</scope>
    <source>
        <strain evidence="5">BNC1</strain>
    </source>
</reference>
<dbReference type="InterPro" id="IPR042183">
    <property type="entry name" value="MmgE/PrpD_sf_1"/>
</dbReference>
<name>Q11FC9_CHESB</name>
<organism evidence="5">
    <name type="scientific">Chelativorans sp. (strain BNC1)</name>
    <dbReference type="NCBI Taxonomy" id="266779"/>
    <lineage>
        <taxon>Bacteria</taxon>
        <taxon>Pseudomonadati</taxon>
        <taxon>Pseudomonadota</taxon>
        <taxon>Alphaproteobacteria</taxon>
        <taxon>Hyphomicrobiales</taxon>
        <taxon>Phyllobacteriaceae</taxon>
        <taxon>Chelativorans</taxon>
    </lineage>
</organism>
<dbReference type="GO" id="GO:0016829">
    <property type="term" value="F:lyase activity"/>
    <property type="evidence" value="ECO:0007669"/>
    <property type="project" value="InterPro"/>
</dbReference>
<dbReference type="InterPro" id="IPR045337">
    <property type="entry name" value="MmgE_PrpD_C"/>
</dbReference>
<dbReference type="InterPro" id="IPR036148">
    <property type="entry name" value="MmgE/PrpD_sf"/>
</dbReference>
<evidence type="ECO:0000256" key="2">
    <source>
        <dbReference type="SAM" id="MobiDB-lite"/>
    </source>
</evidence>
<dbReference type="Gene3D" id="3.30.1330.120">
    <property type="entry name" value="2-methylcitrate dehydratase PrpD"/>
    <property type="match status" value="1"/>
</dbReference>
<feature type="region of interest" description="Disordered" evidence="2">
    <location>
        <begin position="488"/>
        <end position="507"/>
    </location>
</feature>
<dbReference type="HOGENOM" id="CLU_026574_3_0_5"/>
<dbReference type="PANTHER" id="PTHR16943">
    <property type="entry name" value="2-METHYLCITRATE DEHYDRATASE-RELATED"/>
    <property type="match status" value="1"/>
</dbReference>
<proteinExistence type="inferred from homology"/>
<dbReference type="Pfam" id="PF19305">
    <property type="entry name" value="MmgE_PrpD_C"/>
    <property type="match status" value="1"/>
</dbReference>
<dbReference type="PANTHER" id="PTHR16943:SF8">
    <property type="entry name" value="2-METHYLCITRATE DEHYDRATASE"/>
    <property type="match status" value="1"/>
</dbReference>
<sequence>MKKHTVKVHPSAAKLPREEQLAWHIADFAAHCGPLDADVQDMIACRIVDNAAVALAAINRKPVAAARAMALAHPRKRGATLFGLPAATRVDAEWAAWANATAVRELDFHDTFLAADYSHPGDSISPLVAVAQQMGLDGAALARGIAVAYEIHVALVKAISLHKYKKDHVAHLAPATTAGIGAMLGLPTDVIFQAVNQAVHLAFSTRQSRKGEISSWKAYVPGFSGKLAIECIDRAMRGEAAPSPIYEGEDSVIAWMLGGPETAYEVFLPAPGESPRGIMETYTKAHSAEYQAQALIDLAIELSGQIGDLSEVRDILLETSHHTHYVIGTGANDPQKMDPEASRETLDHSIMYILAVALEDRKWHHVDSYTRERSRRASTVELWHKIRTVEDQVWTTRYHEPDPAKRAFGGRLIVTMKDGRVISGERAVADAHPNGARPWTWPDYVGKFDGLTREMLGAPEREAFLSAAKGFAKLAPGALDALVPALTAGSVNPSRPTGEGIFDRGLE</sequence>
<dbReference type="InterPro" id="IPR005656">
    <property type="entry name" value="MmgE_PrpD"/>
</dbReference>
<dbReference type="OrthoDB" id="9797528at2"/>
<dbReference type="KEGG" id="mes:Meso_2512"/>
<comment type="similarity">
    <text evidence="1">Belongs to the PrpD family.</text>
</comment>
<evidence type="ECO:0000259" key="3">
    <source>
        <dbReference type="Pfam" id="PF03972"/>
    </source>
</evidence>
<protein>
    <submittedName>
        <fullName evidence="5">MmgE/PrpD</fullName>
    </submittedName>
</protein>
<dbReference type="STRING" id="266779.Meso_2512"/>
<feature type="domain" description="MmgE/PrpD C-terminal" evidence="4">
    <location>
        <begin position="286"/>
        <end position="464"/>
    </location>
</feature>
<gene>
    <name evidence="5" type="ordered locus">Meso_2512</name>
</gene>
<dbReference type="Pfam" id="PF03972">
    <property type="entry name" value="MmgE_PrpD_N"/>
    <property type="match status" value="1"/>
</dbReference>
<evidence type="ECO:0000259" key="4">
    <source>
        <dbReference type="Pfam" id="PF19305"/>
    </source>
</evidence>
<dbReference type="SUPFAM" id="SSF103378">
    <property type="entry name" value="2-methylcitrate dehydratase PrpD"/>
    <property type="match status" value="1"/>
</dbReference>
<evidence type="ECO:0000256" key="1">
    <source>
        <dbReference type="ARBA" id="ARBA00006174"/>
    </source>
</evidence>
<dbReference type="eggNOG" id="COG2079">
    <property type="taxonomic scope" value="Bacteria"/>
</dbReference>
<dbReference type="Gene3D" id="1.10.4100.10">
    <property type="entry name" value="2-methylcitrate dehydratase PrpD"/>
    <property type="match status" value="1"/>
</dbReference>
<feature type="domain" description="MmgE/PrpD N-terminal" evidence="3">
    <location>
        <begin position="24"/>
        <end position="263"/>
    </location>
</feature>
<dbReference type="AlphaFoldDB" id="Q11FC9"/>
<dbReference type="InterPro" id="IPR045336">
    <property type="entry name" value="MmgE_PrpD_N"/>
</dbReference>
<accession>Q11FC9</accession>